<name>A0A3M7S0K5_BRAPC</name>
<protein>
    <recommendedName>
        <fullName evidence="1">Glucosidase 2 subunit beta</fullName>
    </recommendedName>
</protein>
<dbReference type="Pfam" id="PF12999">
    <property type="entry name" value="PRKCSH-like"/>
    <property type="match status" value="1"/>
</dbReference>
<feature type="region of interest" description="Disordered" evidence="7">
    <location>
        <begin position="285"/>
        <end position="334"/>
    </location>
</feature>
<feature type="domain" description="MRH" evidence="9">
    <location>
        <begin position="388"/>
        <end position="488"/>
    </location>
</feature>
<feature type="compositionally biased region" description="Acidic residues" evidence="7">
    <location>
        <begin position="288"/>
        <end position="324"/>
    </location>
</feature>
<dbReference type="InterPro" id="IPR039794">
    <property type="entry name" value="Gtb1-like"/>
</dbReference>
<dbReference type="STRING" id="10195.A0A3M7S0K5"/>
<dbReference type="Pfam" id="PF13015">
    <property type="entry name" value="PRKCSH_1"/>
    <property type="match status" value="1"/>
</dbReference>
<dbReference type="GO" id="GO:0006491">
    <property type="term" value="P:N-glycan processing"/>
    <property type="evidence" value="ECO:0007669"/>
    <property type="project" value="TreeGrafter"/>
</dbReference>
<evidence type="ECO:0000259" key="9">
    <source>
        <dbReference type="PROSITE" id="PS51914"/>
    </source>
</evidence>
<organism evidence="10 11">
    <name type="scientific">Brachionus plicatilis</name>
    <name type="common">Marine rotifer</name>
    <name type="synonym">Brachionus muelleri</name>
    <dbReference type="NCBI Taxonomy" id="10195"/>
    <lineage>
        <taxon>Eukaryota</taxon>
        <taxon>Metazoa</taxon>
        <taxon>Spiralia</taxon>
        <taxon>Gnathifera</taxon>
        <taxon>Rotifera</taxon>
        <taxon>Eurotatoria</taxon>
        <taxon>Monogononta</taxon>
        <taxon>Pseudotrocha</taxon>
        <taxon>Ploima</taxon>
        <taxon>Brachionidae</taxon>
        <taxon>Brachionus</taxon>
    </lineage>
</organism>
<dbReference type="GO" id="GO:0017177">
    <property type="term" value="C:glucosidase II complex"/>
    <property type="evidence" value="ECO:0007669"/>
    <property type="project" value="TreeGrafter"/>
</dbReference>
<evidence type="ECO:0000256" key="8">
    <source>
        <dbReference type="SAM" id="SignalP"/>
    </source>
</evidence>
<evidence type="ECO:0000256" key="7">
    <source>
        <dbReference type="SAM" id="MobiDB-lite"/>
    </source>
</evidence>
<dbReference type="CDD" id="cd00112">
    <property type="entry name" value="LDLa"/>
    <property type="match status" value="1"/>
</dbReference>
<dbReference type="SUPFAM" id="SSF57424">
    <property type="entry name" value="LDL receptor-like module"/>
    <property type="match status" value="2"/>
</dbReference>
<proteinExistence type="predicted"/>
<dbReference type="InterPro" id="IPR011992">
    <property type="entry name" value="EF-hand-dom_pair"/>
</dbReference>
<evidence type="ECO:0000313" key="10">
    <source>
        <dbReference type="EMBL" id="RNA29097.1"/>
    </source>
</evidence>
<dbReference type="InterPro" id="IPR036607">
    <property type="entry name" value="PRKCSH"/>
</dbReference>
<sequence>MFQNILILLSLSLATNCDQIVRGISPERASLYDPNKPFTCLDGSLTIPFSQINDDYCDCRDGSDEPGTAACMNGQFACQNLDYIVQYIPSSRVNDGICDCCDGSDEYSGKVQCENKCVVLAAKMREEEEKMRLLREQGFAKRQELIMLGEEFKKTLEAKVAELEDKKSKTESEKNELEAKKNEAESKANEAKSVADKILEEKAREEERAQMIKKANELFDLLDLNKDSFLTPSELVTRQELDILFDNDGKFTIEESIQLMDNSESVNLEVFISGYYDKLSPHVKVEEQGEEQQPEAEQELETTEELEIDADQEPEAENVPEADISEPVKTESKYDAGTQKLIDESNEARRLFENSERDSRNIEREIEDINKKLELDLGPKGEFASMIDKCFEFEDREYIYKLCPFDRTVQKSKSNHGETSIGNWKSWGDGENKYLQMRFDNGLGCWNGPQRSTNVIVTCGIESKLTSVAEPNRCEYEMKFETPAVCEPNSSPVHEEL</sequence>
<dbReference type="InterPro" id="IPR036055">
    <property type="entry name" value="LDL_receptor-like_sf"/>
</dbReference>
<keyword evidence="11" id="KW-1185">Reference proteome</keyword>
<feature type="region of interest" description="Disordered" evidence="7">
    <location>
        <begin position="163"/>
        <end position="191"/>
    </location>
</feature>
<dbReference type="Gene3D" id="4.10.400.10">
    <property type="entry name" value="Low-density Lipoprotein Receptor"/>
    <property type="match status" value="1"/>
</dbReference>
<dbReference type="InterPro" id="IPR028146">
    <property type="entry name" value="PRKCSH_N"/>
</dbReference>
<feature type="signal peptide" evidence="8">
    <location>
        <begin position="1"/>
        <end position="17"/>
    </location>
</feature>
<dbReference type="EMBL" id="REGN01002276">
    <property type="protein sequence ID" value="RNA29097.1"/>
    <property type="molecule type" value="Genomic_DNA"/>
</dbReference>
<feature type="chain" id="PRO_5018297421" description="Glucosidase 2 subunit beta" evidence="8">
    <location>
        <begin position="18"/>
        <end position="497"/>
    </location>
</feature>
<evidence type="ECO:0000256" key="2">
    <source>
        <dbReference type="ARBA" id="ARBA00022729"/>
    </source>
</evidence>
<evidence type="ECO:0000256" key="1">
    <source>
        <dbReference type="ARBA" id="ARBA00022387"/>
    </source>
</evidence>
<feature type="coiled-coil region" evidence="6">
    <location>
        <begin position="345"/>
        <end position="372"/>
    </location>
</feature>
<keyword evidence="4" id="KW-1015">Disulfide bond</keyword>
<dbReference type="InterPro" id="IPR044865">
    <property type="entry name" value="MRH_dom"/>
</dbReference>
<dbReference type="PANTHER" id="PTHR12630">
    <property type="entry name" value="N-LINKED OLIGOSACCHARIDE PROCESSING"/>
    <property type="match status" value="1"/>
</dbReference>
<evidence type="ECO:0000313" key="11">
    <source>
        <dbReference type="Proteomes" id="UP000276133"/>
    </source>
</evidence>
<accession>A0A3M7S0K5</accession>
<dbReference type="PROSITE" id="PS51914">
    <property type="entry name" value="MRH"/>
    <property type="match status" value="1"/>
</dbReference>
<keyword evidence="3" id="KW-0256">Endoplasmic reticulum</keyword>
<reference evidence="10 11" key="1">
    <citation type="journal article" date="2018" name="Sci. Rep.">
        <title>Genomic signatures of local adaptation to the degree of environmental predictability in rotifers.</title>
        <authorList>
            <person name="Franch-Gras L."/>
            <person name="Hahn C."/>
            <person name="Garcia-Roger E.M."/>
            <person name="Carmona M.J."/>
            <person name="Serra M."/>
            <person name="Gomez A."/>
        </authorList>
    </citation>
    <scope>NUCLEOTIDE SEQUENCE [LARGE SCALE GENOMIC DNA]</scope>
    <source>
        <strain evidence="10">HYR1</strain>
    </source>
</reference>
<dbReference type="InterPro" id="IPR009011">
    <property type="entry name" value="Man6P_isomerase_rcpt-bd_dom_sf"/>
</dbReference>
<dbReference type="InterPro" id="IPR002172">
    <property type="entry name" value="LDrepeatLR_classA_rpt"/>
</dbReference>
<dbReference type="AlphaFoldDB" id="A0A3M7S0K5"/>
<evidence type="ECO:0000256" key="6">
    <source>
        <dbReference type="SAM" id="Coils"/>
    </source>
</evidence>
<comment type="caution">
    <text evidence="10">The sequence shown here is derived from an EMBL/GenBank/DDBJ whole genome shotgun (WGS) entry which is preliminary data.</text>
</comment>
<dbReference type="Gene3D" id="2.70.130.10">
    <property type="entry name" value="Mannose-6-phosphate receptor binding domain"/>
    <property type="match status" value="1"/>
</dbReference>
<dbReference type="PANTHER" id="PTHR12630:SF1">
    <property type="entry name" value="GLUCOSIDASE 2 SUBUNIT BETA"/>
    <property type="match status" value="1"/>
</dbReference>
<comment type="caution">
    <text evidence="5">Lacks conserved residue(s) required for the propagation of feature annotation.</text>
</comment>
<evidence type="ECO:0000256" key="3">
    <source>
        <dbReference type="ARBA" id="ARBA00022824"/>
    </source>
</evidence>
<evidence type="ECO:0000256" key="5">
    <source>
        <dbReference type="PROSITE-ProRule" id="PRU00124"/>
    </source>
</evidence>
<evidence type="ECO:0000256" key="4">
    <source>
        <dbReference type="ARBA" id="ARBA00023157"/>
    </source>
</evidence>
<dbReference type="SUPFAM" id="SSF50911">
    <property type="entry name" value="Mannose 6-phosphate receptor domain"/>
    <property type="match status" value="1"/>
</dbReference>
<keyword evidence="6" id="KW-0175">Coiled coil</keyword>
<dbReference type="OrthoDB" id="28322at2759"/>
<gene>
    <name evidence="10" type="ORF">BpHYR1_009471</name>
</gene>
<keyword evidence="2 8" id="KW-0732">Signal</keyword>
<dbReference type="SUPFAM" id="SSF47473">
    <property type="entry name" value="EF-hand"/>
    <property type="match status" value="1"/>
</dbReference>
<dbReference type="PROSITE" id="PS50068">
    <property type="entry name" value="LDLRA_2"/>
    <property type="match status" value="1"/>
</dbReference>
<dbReference type="Proteomes" id="UP000276133">
    <property type="component" value="Unassembled WGS sequence"/>
</dbReference>